<reference evidence="1" key="1">
    <citation type="journal article" date="2021" name="Proc. Natl. Acad. Sci. U.S.A.">
        <title>A Catalog of Tens of Thousands of Viruses from Human Metagenomes Reveals Hidden Associations with Chronic Diseases.</title>
        <authorList>
            <person name="Tisza M.J."/>
            <person name="Buck C.B."/>
        </authorList>
    </citation>
    <scope>NUCLEOTIDE SEQUENCE</scope>
    <source>
        <strain evidence="1">Ctgsk7</strain>
    </source>
</reference>
<accession>A0A8S5PY05</accession>
<organism evidence="1">
    <name type="scientific">Myoviridae sp. ctgsk7</name>
    <dbReference type="NCBI Taxonomy" id="2825151"/>
    <lineage>
        <taxon>Viruses</taxon>
        <taxon>Duplodnaviria</taxon>
        <taxon>Heunggongvirae</taxon>
        <taxon>Uroviricota</taxon>
        <taxon>Caudoviricetes</taxon>
    </lineage>
</organism>
<sequence length="162" mass="18684">MEVTKEVYQITCNKEQLKIISQAIECWSRRLSGQLDSFGDKVIENLLWNLLNKVPRDKDGKFSDEEFNKYLENKELVNEHLKAIKNILFPEFARYPGASYGYNNTPDIGNSYQIYRTIEYVLAKEREAEAKAEGKEYGYDCYLSPALPSGNLGTIKVEKIEP</sequence>
<evidence type="ECO:0008006" key="2">
    <source>
        <dbReference type="Google" id="ProtNLM"/>
    </source>
</evidence>
<dbReference type="InterPro" id="IPR011992">
    <property type="entry name" value="EF-hand-dom_pair"/>
</dbReference>
<name>A0A8S5PY05_9CAUD</name>
<protein>
    <recommendedName>
        <fullName evidence="2">EF-hand domain-containing protein</fullName>
    </recommendedName>
</protein>
<proteinExistence type="predicted"/>
<dbReference type="SUPFAM" id="SSF47473">
    <property type="entry name" value="EF-hand"/>
    <property type="match status" value="1"/>
</dbReference>
<evidence type="ECO:0000313" key="1">
    <source>
        <dbReference type="EMBL" id="DAE11481.1"/>
    </source>
</evidence>
<dbReference type="EMBL" id="BK015533">
    <property type="protein sequence ID" value="DAE11481.1"/>
    <property type="molecule type" value="Genomic_DNA"/>
</dbReference>